<evidence type="ECO:0000313" key="6">
    <source>
        <dbReference type="Proteomes" id="UP000238206"/>
    </source>
</evidence>
<gene>
    <name evidence="5" type="ORF">C5615_33800</name>
</gene>
<dbReference type="InterPro" id="IPR031107">
    <property type="entry name" value="Small_HSP"/>
</dbReference>
<dbReference type="InterPro" id="IPR008978">
    <property type="entry name" value="HSP20-like_chaperone"/>
</dbReference>
<dbReference type="InterPro" id="IPR002068">
    <property type="entry name" value="A-crystallin/Hsp20_dom"/>
</dbReference>
<dbReference type="Proteomes" id="UP000238206">
    <property type="component" value="Unassembled WGS sequence"/>
</dbReference>
<sequence length="181" mass="20491">MNDSADKQPPAEQAPEHAGRSLAMPFRHPIETLRREIDRLFDDFAPGARLSAMRRSLFDLEPFRHRDRSWGAAPAVDVSETDQTYEITAELPGMSEQDIEVKLVDGGLSIRGQKHEDKKETHKGYYMRERRFGSFERYFPMPDGVDAEKIAASFDKGVLKITLPKTAEASQGEKRIEIKAG</sequence>
<accession>A0A2S8I614</accession>
<dbReference type="Pfam" id="PF00011">
    <property type="entry name" value="HSP20"/>
    <property type="match status" value="1"/>
</dbReference>
<comment type="caution">
    <text evidence="5">The sequence shown here is derived from an EMBL/GenBank/DDBJ whole genome shotgun (WGS) entry which is preliminary data.</text>
</comment>
<dbReference type="PROSITE" id="PS01031">
    <property type="entry name" value="SHSP"/>
    <property type="match status" value="1"/>
</dbReference>
<dbReference type="EMBL" id="PUIQ01000067">
    <property type="protein sequence ID" value="PQP10236.1"/>
    <property type="molecule type" value="Genomic_DNA"/>
</dbReference>
<evidence type="ECO:0000256" key="1">
    <source>
        <dbReference type="PROSITE-ProRule" id="PRU00285"/>
    </source>
</evidence>
<reference evidence="5 6" key="1">
    <citation type="submission" date="2018-02" db="EMBL/GenBank/DDBJ databases">
        <title>Draft genome sequencing of Burkholderia cepacia Y14-15.</title>
        <authorList>
            <person name="Zheng B.-X."/>
        </authorList>
    </citation>
    <scope>NUCLEOTIDE SEQUENCE [LARGE SCALE GENOMIC DNA]</scope>
    <source>
        <strain evidence="5 6">Y14-15</strain>
    </source>
</reference>
<feature type="domain" description="SHSP" evidence="4">
    <location>
        <begin position="67"/>
        <end position="181"/>
    </location>
</feature>
<dbReference type="CDD" id="cd06464">
    <property type="entry name" value="ACD_sHsps-like"/>
    <property type="match status" value="1"/>
</dbReference>
<evidence type="ECO:0000313" key="5">
    <source>
        <dbReference type="EMBL" id="PQP10236.1"/>
    </source>
</evidence>
<evidence type="ECO:0000256" key="2">
    <source>
        <dbReference type="RuleBase" id="RU003616"/>
    </source>
</evidence>
<protein>
    <submittedName>
        <fullName evidence="5">Molecular chaperone Hsp20</fullName>
    </submittedName>
</protein>
<evidence type="ECO:0000259" key="4">
    <source>
        <dbReference type="PROSITE" id="PS01031"/>
    </source>
</evidence>
<organism evidence="5 6">
    <name type="scientific">Burkholderia cepacia</name>
    <name type="common">Pseudomonas cepacia</name>
    <dbReference type="NCBI Taxonomy" id="292"/>
    <lineage>
        <taxon>Bacteria</taxon>
        <taxon>Pseudomonadati</taxon>
        <taxon>Pseudomonadota</taxon>
        <taxon>Betaproteobacteria</taxon>
        <taxon>Burkholderiales</taxon>
        <taxon>Burkholderiaceae</taxon>
        <taxon>Burkholderia</taxon>
        <taxon>Burkholderia cepacia complex</taxon>
    </lineage>
</organism>
<proteinExistence type="inferred from homology"/>
<feature type="region of interest" description="Disordered" evidence="3">
    <location>
        <begin position="1"/>
        <end position="27"/>
    </location>
</feature>
<dbReference type="PANTHER" id="PTHR11527">
    <property type="entry name" value="HEAT-SHOCK PROTEIN 20 FAMILY MEMBER"/>
    <property type="match status" value="1"/>
</dbReference>
<dbReference type="SUPFAM" id="SSF49764">
    <property type="entry name" value="HSP20-like chaperones"/>
    <property type="match status" value="1"/>
</dbReference>
<dbReference type="AlphaFoldDB" id="A0A2S8I614"/>
<comment type="similarity">
    <text evidence="1 2">Belongs to the small heat shock protein (HSP20) family.</text>
</comment>
<name>A0A2S8I614_BURCE</name>
<evidence type="ECO:0000256" key="3">
    <source>
        <dbReference type="SAM" id="MobiDB-lite"/>
    </source>
</evidence>
<dbReference type="Gene3D" id="2.60.40.790">
    <property type="match status" value="1"/>
</dbReference>